<dbReference type="AlphaFoldDB" id="A0A0C2WTX0"/>
<sequence>MSLPAAIIYRIMRDASKSGPGIKRLQHLCRILAEAGFLYTLTTIPPLVAFFLDPSHLIVLQVAEAVNFSMAGIAFNLVLIRVSQNRADGKGSQLDPESTDRRGLLSSGRHYRHPSSSTQDAEKGISSTKSDLSGRHYRYPSPSTQDAETGIISPSDLSGRHYRQPSFSTQDAEQGIISSTGDLSGRHYRQPSFSTQDAEQGIISPTGDLSGRYYRHPYASTQDAEQGIISTTSALRGEGVR</sequence>
<feature type="compositionally biased region" description="Polar residues" evidence="1">
    <location>
        <begin position="114"/>
        <end position="131"/>
    </location>
</feature>
<keyword evidence="2" id="KW-0812">Transmembrane</keyword>
<feature type="transmembrane region" description="Helical" evidence="2">
    <location>
        <begin position="31"/>
        <end position="52"/>
    </location>
</feature>
<dbReference type="HOGENOM" id="CLU_1151561_0_0_1"/>
<proteinExistence type="predicted"/>
<evidence type="ECO:0000256" key="2">
    <source>
        <dbReference type="SAM" id="Phobius"/>
    </source>
</evidence>
<evidence type="ECO:0000313" key="4">
    <source>
        <dbReference type="Proteomes" id="UP000054549"/>
    </source>
</evidence>
<protein>
    <submittedName>
        <fullName evidence="3">Uncharacterized protein</fullName>
    </submittedName>
</protein>
<keyword evidence="4" id="KW-1185">Reference proteome</keyword>
<feature type="transmembrane region" description="Helical" evidence="2">
    <location>
        <begin position="58"/>
        <end position="80"/>
    </location>
</feature>
<reference evidence="3 4" key="1">
    <citation type="submission" date="2014-04" db="EMBL/GenBank/DDBJ databases">
        <title>Evolutionary Origins and Diversification of the Mycorrhizal Mutualists.</title>
        <authorList>
            <consortium name="DOE Joint Genome Institute"/>
            <consortium name="Mycorrhizal Genomics Consortium"/>
            <person name="Kohler A."/>
            <person name="Kuo A."/>
            <person name="Nagy L.G."/>
            <person name="Floudas D."/>
            <person name="Copeland A."/>
            <person name="Barry K.W."/>
            <person name="Cichocki N."/>
            <person name="Veneault-Fourrey C."/>
            <person name="LaButti K."/>
            <person name="Lindquist E.A."/>
            <person name="Lipzen A."/>
            <person name="Lundell T."/>
            <person name="Morin E."/>
            <person name="Murat C."/>
            <person name="Riley R."/>
            <person name="Ohm R."/>
            <person name="Sun H."/>
            <person name="Tunlid A."/>
            <person name="Henrissat B."/>
            <person name="Grigoriev I.V."/>
            <person name="Hibbett D.S."/>
            <person name="Martin F."/>
        </authorList>
    </citation>
    <scope>NUCLEOTIDE SEQUENCE [LARGE SCALE GENOMIC DNA]</scope>
    <source>
        <strain evidence="3 4">Koide BX008</strain>
    </source>
</reference>
<dbReference type="InParanoid" id="A0A0C2WTX0"/>
<gene>
    <name evidence="3" type="ORF">M378DRAFT_14291</name>
</gene>
<dbReference type="OrthoDB" id="3064360at2759"/>
<organism evidence="3 4">
    <name type="scientific">Amanita muscaria (strain Koide BX008)</name>
    <dbReference type="NCBI Taxonomy" id="946122"/>
    <lineage>
        <taxon>Eukaryota</taxon>
        <taxon>Fungi</taxon>
        <taxon>Dikarya</taxon>
        <taxon>Basidiomycota</taxon>
        <taxon>Agaricomycotina</taxon>
        <taxon>Agaricomycetes</taxon>
        <taxon>Agaricomycetidae</taxon>
        <taxon>Agaricales</taxon>
        <taxon>Pluteineae</taxon>
        <taxon>Amanitaceae</taxon>
        <taxon>Amanita</taxon>
    </lineage>
</organism>
<evidence type="ECO:0000313" key="3">
    <source>
        <dbReference type="EMBL" id="KIL60211.1"/>
    </source>
</evidence>
<dbReference type="Proteomes" id="UP000054549">
    <property type="component" value="Unassembled WGS sequence"/>
</dbReference>
<keyword evidence="2" id="KW-0472">Membrane</keyword>
<feature type="compositionally biased region" description="Polar residues" evidence="1">
    <location>
        <begin position="165"/>
        <end position="182"/>
    </location>
</feature>
<accession>A0A0C2WTX0</accession>
<feature type="region of interest" description="Disordered" evidence="1">
    <location>
        <begin position="88"/>
        <end position="208"/>
    </location>
</feature>
<name>A0A0C2WTX0_AMAMK</name>
<evidence type="ECO:0000256" key="1">
    <source>
        <dbReference type="SAM" id="MobiDB-lite"/>
    </source>
</evidence>
<dbReference type="EMBL" id="KN818302">
    <property type="protein sequence ID" value="KIL60211.1"/>
    <property type="molecule type" value="Genomic_DNA"/>
</dbReference>
<keyword evidence="2" id="KW-1133">Transmembrane helix</keyword>